<evidence type="ECO:0000313" key="2">
    <source>
        <dbReference type="Proteomes" id="UP001627154"/>
    </source>
</evidence>
<accession>A0ABD2VRS9</accession>
<organism evidence="1 2">
    <name type="scientific">Trichogramma kaykai</name>
    <dbReference type="NCBI Taxonomy" id="54128"/>
    <lineage>
        <taxon>Eukaryota</taxon>
        <taxon>Metazoa</taxon>
        <taxon>Ecdysozoa</taxon>
        <taxon>Arthropoda</taxon>
        <taxon>Hexapoda</taxon>
        <taxon>Insecta</taxon>
        <taxon>Pterygota</taxon>
        <taxon>Neoptera</taxon>
        <taxon>Endopterygota</taxon>
        <taxon>Hymenoptera</taxon>
        <taxon>Apocrita</taxon>
        <taxon>Proctotrupomorpha</taxon>
        <taxon>Chalcidoidea</taxon>
        <taxon>Trichogrammatidae</taxon>
        <taxon>Trichogramma</taxon>
    </lineage>
</organism>
<protein>
    <submittedName>
        <fullName evidence="1">Uncharacterized protein</fullName>
    </submittedName>
</protein>
<comment type="caution">
    <text evidence="1">The sequence shown here is derived from an EMBL/GenBank/DDBJ whole genome shotgun (WGS) entry which is preliminary data.</text>
</comment>
<reference evidence="1 2" key="1">
    <citation type="journal article" date="2024" name="bioRxiv">
        <title>A reference genome for Trichogramma kaykai: A tiny desert-dwelling parasitoid wasp with competing sex-ratio distorters.</title>
        <authorList>
            <person name="Culotta J."/>
            <person name="Lindsey A.R."/>
        </authorList>
    </citation>
    <scope>NUCLEOTIDE SEQUENCE [LARGE SCALE GENOMIC DNA]</scope>
    <source>
        <strain evidence="1 2">KSX58</strain>
    </source>
</reference>
<proteinExistence type="predicted"/>
<keyword evidence="2" id="KW-1185">Reference proteome</keyword>
<name>A0ABD2VRS9_9HYME</name>
<evidence type="ECO:0000313" key="1">
    <source>
        <dbReference type="EMBL" id="KAL3383395.1"/>
    </source>
</evidence>
<dbReference type="EMBL" id="JBJJXI010000197">
    <property type="protein sequence ID" value="KAL3383395.1"/>
    <property type="molecule type" value="Genomic_DNA"/>
</dbReference>
<dbReference type="AlphaFoldDB" id="A0ABD2VRS9"/>
<sequence length="108" mass="12418">MADCPYARCIQERKHIRRELLRWTKNMVFVVGDILFFSVSLSNSTTNIAAASGVLHYEPRLVKKRLFVVTHRRRRHDTTRHASPSSVGFALAVAQISNRRRSRTARAV</sequence>
<gene>
    <name evidence="1" type="ORF">TKK_020670</name>
</gene>
<dbReference type="Proteomes" id="UP001627154">
    <property type="component" value="Unassembled WGS sequence"/>
</dbReference>